<dbReference type="InterPro" id="IPR009432">
    <property type="entry name" value="DUF1075"/>
</dbReference>
<keyword evidence="4 7" id="KW-1133">Transmembrane helix</keyword>
<evidence type="ECO:0000313" key="8">
    <source>
        <dbReference type="Ensembl" id="ENSACAP00000006439.4"/>
    </source>
</evidence>
<dbReference type="PANTHER" id="PTHR13674:SF2">
    <property type="entry name" value="PROTEIN FAM162A"/>
    <property type="match status" value="1"/>
</dbReference>
<evidence type="ECO:0000256" key="2">
    <source>
        <dbReference type="ARBA" id="ARBA00007363"/>
    </source>
</evidence>
<dbReference type="PANTHER" id="PTHR13674">
    <property type="entry name" value="GROWTH AND TRANSFORMATION-DEPENDENT PROTEIN"/>
    <property type="match status" value="1"/>
</dbReference>
<proteinExistence type="inferred from homology"/>
<evidence type="ECO:0000256" key="4">
    <source>
        <dbReference type="ARBA" id="ARBA00022989"/>
    </source>
</evidence>
<evidence type="ECO:0000313" key="9">
    <source>
        <dbReference type="Proteomes" id="UP000001646"/>
    </source>
</evidence>
<evidence type="ECO:0008006" key="10">
    <source>
        <dbReference type="Google" id="ProtNLM"/>
    </source>
</evidence>
<feature type="compositionally biased region" description="Polar residues" evidence="6">
    <location>
        <begin position="42"/>
        <end position="51"/>
    </location>
</feature>
<dbReference type="Bgee" id="ENSACAG00000006589">
    <property type="expression patterns" value="Expressed in testis and 14 other cell types or tissues"/>
</dbReference>
<dbReference type="GO" id="GO:0005739">
    <property type="term" value="C:mitochondrion"/>
    <property type="evidence" value="ECO:0000318"/>
    <property type="project" value="GO_Central"/>
</dbReference>
<keyword evidence="3 7" id="KW-0812">Transmembrane</keyword>
<dbReference type="InParanoid" id="H9GBM4"/>
<dbReference type="STRING" id="28377.ENSACAP00000006439"/>
<dbReference type="GO" id="GO:0090200">
    <property type="term" value="P:positive regulation of release of cytochrome c from mitochondria"/>
    <property type="evidence" value="ECO:0000318"/>
    <property type="project" value="GO_Central"/>
</dbReference>
<keyword evidence="5 7" id="KW-0472">Membrane</keyword>
<feature type="compositionally biased region" description="Basic and acidic residues" evidence="6">
    <location>
        <begin position="153"/>
        <end position="171"/>
    </location>
</feature>
<feature type="region of interest" description="Disordered" evidence="6">
    <location>
        <begin position="42"/>
        <end position="63"/>
    </location>
</feature>
<sequence>MSGSLVAAGKVVHILDKNLFSVLRVTKGSCYRVNRRLCSKPQEASVQTSKPAASGASFKVPGHKPTEREKRMLLWTGRYKKAEDIPESVSCLFLIMYAALSPICGRKVGEKFEMIDSAKNKIRVQMSYLMIGLTIVGCIIMVISGKQAVGRHESLTSQNMEKKARWREEAAHSASAKP</sequence>
<dbReference type="GO" id="GO:0071456">
    <property type="term" value="P:cellular response to hypoxia"/>
    <property type="evidence" value="ECO:0000318"/>
    <property type="project" value="GO_Central"/>
</dbReference>
<evidence type="ECO:0000256" key="3">
    <source>
        <dbReference type="ARBA" id="ARBA00022692"/>
    </source>
</evidence>
<feature type="transmembrane region" description="Helical" evidence="7">
    <location>
        <begin position="126"/>
        <end position="145"/>
    </location>
</feature>
<dbReference type="GO" id="GO:0051402">
    <property type="term" value="P:neuron apoptotic process"/>
    <property type="evidence" value="ECO:0000318"/>
    <property type="project" value="GO_Central"/>
</dbReference>
<evidence type="ECO:0000256" key="1">
    <source>
        <dbReference type="ARBA" id="ARBA00004167"/>
    </source>
</evidence>
<comment type="similarity">
    <text evidence="2">Belongs to the UPF0389 family.</text>
</comment>
<dbReference type="eggNOG" id="ENOG502S1PN">
    <property type="taxonomic scope" value="Eukaryota"/>
</dbReference>
<dbReference type="GO" id="GO:0043065">
    <property type="term" value="P:positive regulation of apoptotic process"/>
    <property type="evidence" value="ECO:0007669"/>
    <property type="project" value="Ensembl"/>
</dbReference>
<evidence type="ECO:0000256" key="5">
    <source>
        <dbReference type="ARBA" id="ARBA00023136"/>
    </source>
</evidence>
<comment type="subcellular location">
    <subcellularLocation>
        <location evidence="1">Membrane</location>
        <topology evidence="1">Single-pass membrane protein</topology>
    </subcellularLocation>
</comment>
<protein>
    <recommendedName>
        <fullName evidence="10">Family with sequence similarity 162 member A</fullName>
    </recommendedName>
</protein>
<dbReference type="GeneTree" id="ENSGT00640000091497"/>
<evidence type="ECO:0000256" key="7">
    <source>
        <dbReference type="SAM" id="Phobius"/>
    </source>
</evidence>
<reference evidence="8" key="3">
    <citation type="submission" date="2025-09" db="UniProtKB">
        <authorList>
            <consortium name="Ensembl"/>
        </authorList>
    </citation>
    <scope>IDENTIFICATION</scope>
</reference>
<dbReference type="AlphaFoldDB" id="H9GBM4"/>
<dbReference type="Proteomes" id="UP000001646">
    <property type="component" value="Unplaced"/>
</dbReference>
<dbReference type="Pfam" id="PF06388">
    <property type="entry name" value="DUF1075"/>
    <property type="match status" value="2"/>
</dbReference>
<reference evidence="8" key="1">
    <citation type="submission" date="2009-12" db="EMBL/GenBank/DDBJ databases">
        <title>The Genome Sequence of Anolis carolinensis (Green Anole Lizard).</title>
        <authorList>
            <consortium name="The Genome Sequencing Platform"/>
            <person name="Di Palma F."/>
            <person name="Alfoldi J."/>
            <person name="Heiman D."/>
            <person name="Young S."/>
            <person name="Grabherr M."/>
            <person name="Johnson J."/>
            <person name="Lander E.S."/>
            <person name="Lindblad-Toh K."/>
        </authorList>
    </citation>
    <scope>NUCLEOTIDE SEQUENCE [LARGE SCALE GENOMIC DNA]</scope>
    <source>
        <strain evidence="8">JBL SC #1</strain>
    </source>
</reference>
<organism evidence="8 9">
    <name type="scientific">Anolis carolinensis</name>
    <name type="common">Green anole</name>
    <name type="synonym">American chameleon</name>
    <dbReference type="NCBI Taxonomy" id="28377"/>
    <lineage>
        <taxon>Eukaryota</taxon>
        <taxon>Metazoa</taxon>
        <taxon>Chordata</taxon>
        <taxon>Craniata</taxon>
        <taxon>Vertebrata</taxon>
        <taxon>Euteleostomi</taxon>
        <taxon>Lepidosauria</taxon>
        <taxon>Squamata</taxon>
        <taxon>Bifurcata</taxon>
        <taxon>Unidentata</taxon>
        <taxon>Episquamata</taxon>
        <taxon>Toxicofera</taxon>
        <taxon>Iguania</taxon>
        <taxon>Dactyloidae</taxon>
        <taxon>Anolis</taxon>
    </lineage>
</organism>
<feature type="region of interest" description="Disordered" evidence="6">
    <location>
        <begin position="153"/>
        <end position="178"/>
    </location>
</feature>
<dbReference type="GO" id="GO:0016020">
    <property type="term" value="C:membrane"/>
    <property type="evidence" value="ECO:0007669"/>
    <property type="project" value="UniProtKB-SubCell"/>
</dbReference>
<gene>
    <name evidence="8" type="primary">fam162a</name>
</gene>
<dbReference type="Ensembl" id="ENSACAT00000006584.4">
    <property type="protein sequence ID" value="ENSACAP00000006439.4"/>
    <property type="gene ID" value="ENSACAG00000006589.4"/>
</dbReference>
<accession>H9GBM4</accession>
<reference evidence="8" key="2">
    <citation type="submission" date="2025-08" db="UniProtKB">
        <authorList>
            <consortium name="Ensembl"/>
        </authorList>
    </citation>
    <scope>IDENTIFICATION</scope>
</reference>
<evidence type="ECO:0000256" key="6">
    <source>
        <dbReference type="SAM" id="MobiDB-lite"/>
    </source>
</evidence>
<keyword evidence="9" id="KW-1185">Reference proteome</keyword>
<name>H9GBM4_ANOCA</name>